<evidence type="ECO:0000313" key="3">
    <source>
        <dbReference type="Proteomes" id="UP000567922"/>
    </source>
</evidence>
<protein>
    <submittedName>
        <fullName evidence="2">Uncharacterized protein</fullName>
    </submittedName>
</protein>
<evidence type="ECO:0000313" key="2">
    <source>
        <dbReference type="EMBL" id="MBB3035976.1"/>
    </source>
</evidence>
<sequence length="156" mass="16134">MSGDVMTDYSGFARTSGALLVAVGVAVTVACGGEDLERTPEMAFCERIYGIDEHGSNPMTDGLAAIADHLEAGGTPSTRVQAKAQTAADQLADAAVMPGAVDARGALRFVRSPLTMIAGGDPVSREVAMEAVEAARGLHVWCERAAVDWAGTVLEK</sequence>
<dbReference type="AlphaFoldDB" id="A0A839RIK2"/>
<name>A0A839RIK2_9ACTN</name>
<keyword evidence="1" id="KW-1133">Transmembrane helix</keyword>
<feature type="transmembrane region" description="Helical" evidence="1">
    <location>
        <begin position="12"/>
        <end position="32"/>
    </location>
</feature>
<organism evidence="2 3">
    <name type="scientific">Hoyosella altamirensis</name>
    <dbReference type="NCBI Taxonomy" id="616997"/>
    <lineage>
        <taxon>Bacteria</taxon>
        <taxon>Bacillati</taxon>
        <taxon>Actinomycetota</taxon>
        <taxon>Actinomycetes</taxon>
        <taxon>Mycobacteriales</taxon>
        <taxon>Hoyosellaceae</taxon>
        <taxon>Hoyosella</taxon>
    </lineage>
</organism>
<evidence type="ECO:0000256" key="1">
    <source>
        <dbReference type="SAM" id="Phobius"/>
    </source>
</evidence>
<keyword evidence="3" id="KW-1185">Reference proteome</keyword>
<keyword evidence="1" id="KW-0472">Membrane</keyword>
<reference evidence="2 3" key="1">
    <citation type="submission" date="2020-08" db="EMBL/GenBank/DDBJ databases">
        <title>Sequencing the genomes of 1000 actinobacteria strains.</title>
        <authorList>
            <person name="Klenk H.-P."/>
        </authorList>
    </citation>
    <scope>NUCLEOTIDE SEQUENCE [LARGE SCALE GENOMIC DNA]</scope>
    <source>
        <strain evidence="2 3">DSM 45258</strain>
    </source>
</reference>
<accession>A0A839RIK2</accession>
<dbReference type="Proteomes" id="UP000567922">
    <property type="component" value="Unassembled WGS sequence"/>
</dbReference>
<proteinExistence type="predicted"/>
<keyword evidence="1" id="KW-0812">Transmembrane</keyword>
<dbReference type="RefSeq" id="WP_064439651.1">
    <property type="nucleotide sequence ID" value="NZ_BDDI01000005.1"/>
</dbReference>
<gene>
    <name evidence="2" type="ORF">FHU29_000410</name>
</gene>
<dbReference type="EMBL" id="JACHWS010000001">
    <property type="protein sequence ID" value="MBB3035976.1"/>
    <property type="molecule type" value="Genomic_DNA"/>
</dbReference>
<comment type="caution">
    <text evidence="2">The sequence shown here is derived from an EMBL/GenBank/DDBJ whole genome shotgun (WGS) entry which is preliminary data.</text>
</comment>